<feature type="transmembrane region" description="Helical" evidence="6">
    <location>
        <begin position="20"/>
        <end position="38"/>
    </location>
</feature>
<evidence type="ECO:0000256" key="3">
    <source>
        <dbReference type="ARBA" id="ARBA00022692"/>
    </source>
</evidence>
<dbReference type="GO" id="GO:0016020">
    <property type="term" value="C:membrane"/>
    <property type="evidence" value="ECO:0007669"/>
    <property type="project" value="UniProtKB-SubCell"/>
</dbReference>
<keyword evidence="5 6" id="KW-0472">Membrane</keyword>
<dbReference type="Pfam" id="PF03169">
    <property type="entry name" value="OPT"/>
    <property type="match status" value="1"/>
</dbReference>
<keyword evidence="2" id="KW-0813">Transport</keyword>
<dbReference type="HOGENOM" id="CLU_2627874_0_0_6"/>
<evidence type="ECO:0000256" key="4">
    <source>
        <dbReference type="ARBA" id="ARBA00022989"/>
    </source>
</evidence>
<keyword evidence="8" id="KW-1185">Reference proteome</keyword>
<dbReference type="AlphaFoldDB" id="F3G259"/>
<proteinExistence type="predicted"/>
<dbReference type="Proteomes" id="UP000004986">
    <property type="component" value="Unassembled WGS sequence"/>
</dbReference>
<reference evidence="7 8" key="1">
    <citation type="journal article" date="2011" name="PLoS Pathog.">
        <title>Dynamic evolution of pathogenicity revealed by sequencing and comparative genomics of 19 Pseudomonas syringae isolates.</title>
        <authorList>
            <person name="Baltrus D.A."/>
            <person name="Nishimura M.T."/>
            <person name="Romanchuk A."/>
            <person name="Chang J.H."/>
            <person name="Mukhtar M.S."/>
            <person name="Cherkis K."/>
            <person name="Roach J."/>
            <person name="Grant S.R."/>
            <person name="Jones C.D."/>
            <person name="Dangl J.L."/>
        </authorList>
    </citation>
    <scope>NUCLEOTIDE SEQUENCE [LARGE SCALE GENOMIC DNA]</scope>
    <source>
        <strain evidence="7 8">1704B</strain>
    </source>
</reference>
<comment type="subcellular location">
    <subcellularLocation>
        <location evidence="1">Membrane</location>
        <topology evidence="1">Multi-pass membrane protein</topology>
    </subcellularLocation>
</comment>
<evidence type="ECO:0000313" key="8">
    <source>
        <dbReference type="Proteomes" id="UP000004986"/>
    </source>
</evidence>
<keyword evidence="4 6" id="KW-1133">Transmembrane helix</keyword>
<dbReference type="InterPro" id="IPR004813">
    <property type="entry name" value="OPT"/>
</dbReference>
<sequence>MLSTSPATPLASPVERELSLRAVITGVVLGILLTPSNVYAGLKIGWSFNMSIIALLIGYAIWQGLSKRSSAQLPWTLHESNINQTVASA</sequence>
<protein>
    <submittedName>
        <fullName evidence="7">OPT superfamily oligopeptide transporter</fullName>
    </submittedName>
</protein>
<keyword evidence="3 6" id="KW-0812">Transmembrane</keyword>
<evidence type="ECO:0000256" key="2">
    <source>
        <dbReference type="ARBA" id="ARBA00022448"/>
    </source>
</evidence>
<feature type="non-terminal residue" evidence="7">
    <location>
        <position position="89"/>
    </location>
</feature>
<evidence type="ECO:0000256" key="1">
    <source>
        <dbReference type="ARBA" id="ARBA00004141"/>
    </source>
</evidence>
<comment type="caution">
    <text evidence="7">The sequence shown here is derived from an EMBL/GenBank/DDBJ whole genome shotgun (WGS) entry which is preliminary data.</text>
</comment>
<evidence type="ECO:0000256" key="5">
    <source>
        <dbReference type="ARBA" id="ARBA00023136"/>
    </source>
</evidence>
<dbReference type="EMBL" id="AEAI01000061">
    <property type="protein sequence ID" value="EGH41159.1"/>
    <property type="molecule type" value="Genomic_DNA"/>
</dbReference>
<accession>F3G259</accession>
<organism evidence="7 8">
    <name type="scientific">Pseudomonas syringae pv. pisi str. 1704B</name>
    <dbReference type="NCBI Taxonomy" id="629263"/>
    <lineage>
        <taxon>Bacteria</taxon>
        <taxon>Pseudomonadati</taxon>
        <taxon>Pseudomonadota</taxon>
        <taxon>Gammaproteobacteria</taxon>
        <taxon>Pseudomonadales</taxon>
        <taxon>Pseudomonadaceae</taxon>
        <taxon>Pseudomonas</taxon>
        <taxon>Pseudomonas syringae</taxon>
    </lineage>
</organism>
<dbReference type="GO" id="GO:0035673">
    <property type="term" value="F:oligopeptide transmembrane transporter activity"/>
    <property type="evidence" value="ECO:0007669"/>
    <property type="project" value="InterPro"/>
</dbReference>
<evidence type="ECO:0000256" key="6">
    <source>
        <dbReference type="SAM" id="Phobius"/>
    </source>
</evidence>
<name>F3G259_PSESJ</name>
<gene>
    <name evidence="7" type="ORF">PSYPI_01497</name>
</gene>
<evidence type="ECO:0000313" key="7">
    <source>
        <dbReference type="EMBL" id="EGH41159.1"/>
    </source>
</evidence>
<feature type="transmembrane region" description="Helical" evidence="6">
    <location>
        <begin position="44"/>
        <end position="62"/>
    </location>
</feature>